<dbReference type="InterPro" id="IPR015105">
    <property type="entry name" value="NgoMIV"/>
</dbReference>
<keyword evidence="2" id="KW-1185">Reference proteome</keyword>
<dbReference type="GO" id="GO:0009036">
    <property type="term" value="F:type II site-specific deoxyribonuclease activity"/>
    <property type="evidence" value="ECO:0007669"/>
    <property type="project" value="InterPro"/>
</dbReference>
<gene>
    <name evidence="1" type="ORF">DFP90_101268</name>
</gene>
<dbReference type="EMBL" id="QRDW01000001">
    <property type="protein sequence ID" value="RED53479.1"/>
    <property type="molecule type" value="Genomic_DNA"/>
</dbReference>
<evidence type="ECO:0000313" key="1">
    <source>
        <dbReference type="EMBL" id="RED53479.1"/>
    </source>
</evidence>
<accession>A0A3D9HVM7</accession>
<dbReference type="Pfam" id="PF09015">
    <property type="entry name" value="NgoMIV_restric"/>
    <property type="match status" value="1"/>
</dbReference>
<dbReference type="InterPro" id="IPR037083">
    <property type="entry name" value="NgoMIV_sf"/>
</dbReference>
<reference evidence="1 2" key="1">
    <citation type="submission" date="2018-07" db="EMBL/GenBank/DDBJ databases">
        <title>Genomic Encyclopedia of Type Strains, Phase III (KMG-III): the genomes of soil and plant-associated and newly described type strains.</title>
        <authorList>
            <person name="Whitman W."/>
        </authorList>
    </citation>
    <scope>NUCLEOTIDE SEQUENCE [LARGE SCALE GENOMIC DNA]</scope>
    <source>
        <strain evidence="1 2">CECT 8488</strain>
    </source>
</reference>
<dbReference type="CDD" id="cd22340">
    <property type="entry name" value="NgoMIV-like"/>
    <property type="match status" value="1"/>
</dbReference>
<comment type="caution">
    <text evidence="1">The sequence shown here is derived from an EMBL/GenBank/DDBJ whole genome shotgun (WGS) entry which is preliminary data.</text>
</comment>
<dbReference type="AlphaFoldDB" id="A0A3D9HVM7"/>
<dbReference type="Gene3D" id="3.40.50.10010">
    <property type="entry name" value="Type-2 restriction enzyme NgoMIV"/>
    <property type="match status" value="1"/>
</dbReference>
<organism evidence="1 2">
    <name type="scientific">Aestuariispira insulae</name>
    <dbReference type="NCBI Taxonomy" id="1461337"/>
    <lineage>
        <taxon>Bacteria</taxon>
        <taxon>Pseudomonadati</taxon>
        <taxon>Pseudomonadota</taxon>
        <taxon>Alphaproteobacteria</taxon>
        <taxon>Rhodospirillales</taxon>
        <taxon>Kiloniellaceae</taxon>
        <taxon>Aestuariispira</taxon>
    </lineage>
</organism>
<dbReference type="GO" id="GO:0009307">
    <property type="term" value="P:DNA restriction-modification system"/>
    <property type="evidence" value="ECO:0007669"/>
    <property type="project" value="InterPro"/>
</dbReference>
<dbReference type="SUPFAM" id="SSF52980">
    <property type="entry name" value="Restriction endonuclease-like"/>
    <property type="match status" value="1"/>
</dbReference>
<protein>
    <submittedName>
        <fullName evidence="1">NgoMIV restriction enzyme</fullName>
    </submittedName>
</protein>
<proteinExistence type="predicted"/>
<dbReference type="Proteomes" id="UP000256845">
    <property type="component" value="Unassembled WGS sequence"/>
</dbReference>
<dbReference type="RefSeq" id="WP_181905124.1">
    <property type="nucleotide sequence ID" value="NZ_QRDW01000001.1"/>
</dbReference>
<sequence length="309" mass="34459">MSSAAFSAGRLNLHKKLIQDETLAYSPVPEKNHKKLGGITEIASFGDVGQKLSAEVSNRLAEVIADKVDLPLVRRSKKKDGQTLGNEFEDACADFVRETFLELSHLRPGKWIVEKVSSRKESLIGRYAQYSHLSELNGLMDKYTELRSFLGEGYAIAPDVIIARLPEEDAEINLRTELVDGSSAKQAVLRKENQYSETETSILHASISCKYTMRSDRAQNTRTEALNLIRARKGRTPHIVAVTAEPIPNRIVSLALGTGDLDCTYHFALYELRETLLQLGKEESLDTLDMMIEGKRLKDISDLPLDLAV</sequence>
<evidence type="ECO:0000313" key="2">
    <source>
        <dbReference type="Proteomes" id="UP000256845"/>
    </source>
</evidence>
<name>A0A3D9HVM7_9PROT</name>
<dbReference type="InterPro" id="IPR011335">
    <property type="entry name" value="Restrct_endonuc-II-like"/>
</dbReference>